<proteinExistence type="predicted"/>
<dbReference type="EMBL" id="JAWDGP010003210">
    <property type="protein sequence ID" value="KAK3776500.1"/>
    <property type="molecule type" value="Genomic_DNA"/>
</dbReference>
<gene>
    <name evidence="1" type="ORF">RRG08_055266</name>
</gene>
<name>A0AAE0ZW50_9GAST</name>
<sequence>MARELNANIAIVQEAVRICEAQLEVSTGAPDTVTDADVASGIESGGASGQDNRGRRIRGRDILALKQELNDALGDLEESKARVEDRASRRDNILHS</sequence>
<evidence type="ECO:0000313" key="2">
    <source>
        <dbReference type="Proteomes" id="UP001283361"/>
    </source>
</evidence>
<evidence type="ECO:0000313" key="1">
    <source>
        <dbReference type="EMBL" id="KAK3776500.1"/>
    </source>
</evidence>
<dbReference type="Proteomes" id="UP001283361">
    <property type="component" value="Unassembled WGS sequence"/>
</dbReference>
<keyword evidence="2" id="KW-1185">Reference proteome</keyword>
<dbReference type="AlphaFoldDB" id="A0AAE0ZW50"/>
<protein>
    <submittedName>
        <fullName evidence="1">Uncharacterized protein</fullName>
    </submittedName>
</protein>
<comment type="caution">
    <text evidence="1">The sequence shown here is derived from an EMBL/GenBank/DDBJ whole genome shotgun (WGS) entry which is preliminary data.</text>
</comment>
<organism evidence="1 2">
    <name type="scientific">Elysia crispata</name>
    <name type="common">lettuce slug</name>
    <dbReference type="NCBI Taxonomy" id="231223"/>
    <lineage>
        <taxon>Eukaryota</taxon>
        <taxon>Metazoa</taxon>
        <taxon>Spiralia</taxon>
        <taxon>Lophotrochozoa</taxon>
        <taxon>Mollusca</taxon>
        <taxon>Gastropoda</taxon>
        <taxon>Heterobranchia</taxon>
        <taxon>Euthyneura</taxon>
        <taxon>Panpulmonata</taxon>
        <taxon>Sacoglossa</taxon>
        <taxon>Placobranchoidea</taxon>
        <taxon>Plakobranchidae</taxon>
        <taxon>Elysia</taxon>
    </lineage>
</organism>
<accession>A0AAE0ZW50</accession>
<reference evidence="1" key="1">
    <citation type="journal article" date="2023" name="G3 (Bethesda)">
        <title>A reference genome for the long-term kleptoplast-retaining sea slug Elysia crispata morphotype clarki.</title>
        <authorList>
            <person name="Eastman K.E."/>
            <person name="Pendleton A.L."/>
            <person name="Shaikh M.A."/>
            <person name="Suttiyut T."/>
            <person name="Ogas R."/>
            <person name="Tomko P."/>
            <person name="Gavelis G."/>
            <person name="Widhalm J.R."/>
            <person name="Wisecaver J.H."/>
        </authorList>
    </citation>
    <scope>NUCLEOTIDE SEQUENCE</scope>
    <source>
        <strain evidence="1">ECLA1</strain>
    </source>
</reference>